<dbReference type="Pfam" id="PF06220">
    <property type="entry name" value="zf-U1"/>
    <property type="match status" value="1"/>
</dbReference>
<dbReference type="SMART" id="SM00451">
    <property type="entry name" value="ZnF_U1"/>
    <property type="match status" value="1"/>
</dbReference>
<dbReference type="GO" id="GO:0000398">
    <property type="term" value="P:mRNA splicing, via spliceosome"/>
    <property type="evidence" value="ECO:0007669"/>
    <property type="project" value="InterPro"/>
</dbReference>
<dbReference type="OrthoDB" id="191651at2759"/>
<dbReference type="InterPro" id="IPR003604">
    <property type="entry name" value="Matrin/U1-like-C_Znf_C2H2"/>
</dbReference>
<feature type="domain" description="Matrin-type" evidence="6">
    <location>
        <begin position="11"/>
        <end position="42"/>
    </location>
</feature>
<reference evidence="7 8" key="1">
    <citation type="submission" date="2019-03" db="EMBL/GenBank/DDBJ databases">
        <title>Rhodosporidium diobovatum UCD-FST 08-225 genome sequencing, assembly, and annotation.</title>
        <authorList>
            <person name="Fakankun I.U."/>
            <person name="Fristensky B."/>
            <person name="Levin D.B."/>
        </authorList>
    </citation>
    <scope>NUCLEOTIDE SEQUENCE [LARGE SCALE GENOMIC DNA]</scope>
    <source>
        <strain evidence="7 8">UCD-FST 08-225</strain>
    </source>
</reference>
<evidence type="ECO:0000313" key="8">
    <source>
        <dbReference type="Proteomes" id="UP000311382"/>
    </source>
</evidence>
<keyword evidence="5" id="KW-0539">Nucleus</keyword>
<dbReference type="PANTHER" id="PTHR13173">
    <property type="entry name" value="WW DOMAIN BINDING PROTEIN 4"/>
    <property type="match status" value="1"/>
</dbReference>
<dbReference type="GO" id="GO:0003723">
    <property type="term" value="F:RNA binding"/>
    <property type="evidence" value="ECO:0007669"/>
    <property type="project" value="TreeGrafter"/>
</dbReference>
<evidence type="ECO:0000256" key="2">
    <source>
        <dbReference type="ARBA" id="ARBA00022723"/>
    </source>
</evidence>
<dbReference type="EMBL" id="SOZI01000075">
    <property type="protein sequence ID" value="TNY20143.1"/>
    <property type="molecule type" value="Genomic_DNA"/>
</dbReference>
<protein>
    <recommendedName>
        <fullName evidence="6">Matrin-type domain-containing protein</fullName>
    </recommendedName>
</protein>
<dbReference type="Gene3D" id="3.30.160.60">
    <property type="entry name" value="Classic Zinc Finger"/>
    <property type="match status" value="1"/>
</dbReference>
<gene>
    <name evidence="7" type="ORF">DMC30DRAFT_398574</name>
</gene>
<keyword evidence="8" id="KW-1185">Reference proteome</keyword>
<dbReference type="PROSITE" id="PS50171">
    <property type="entry name" value="ZF_MATRIN"/>
    <property type="match status" value="1"/>
</dbReference>
<accession>A0A5C5FTP0</accession>
<dbReference type="InterPro" id="IPR036236">
    <property type="entry name" value="Znf_C2H2_sf"/>
</dbReference>
<dbReference type="PANTHER" id="PTHR13173:SF10">
    <property type="entry name" value="WW DOMAIN-BINDING PROTEIN 4"/>
    <property type="match status" value="1"/>
</dbReference>
<evidence type="ECO:0000256" key="4">
    <source>
        <dbReference type="ARBA" id="ARBA00022833"/>
    </source>
</evidence>
<evidence type="ECO:0000256" key="3">
    <source>
        <dbReference type="ARBA" id="ARBA00022771"/>
    </source>
</evidence>
<organism evidence="7 8">
    <name type="scientific">Rhodotorula diobovata</name>
    <dbReference type="NCBI Taxonomy" id="5288"/>
    <lineage>
        <taxon>Eukaryota</taxon>
        <taxon>Fungi</taxon>
        <taxon>Dikarya</taxon>
        <taxon>Basidiomycota</taxon>
        <taxon>Pucciniomycotina</taxon>
        <taxon>Microbotryomycetes</taxon>
        <taxon>Sporidiobolales</taxon>
        <taxon>Sporidiobolaceae</taxon>
        <taxon>Rhodotorula</taxon>
    </lineage>
</organism>
<dbReference type="STRING" id="5288.A0A5C5FTP0"/>
<sequence length="94" mass="11073">MADYWVSRDKYFCKYCKIYIADDKPSRIHHETGLRHKGNYERYIREVYRKGMTDKKDRAHEARELARVEAVRFWPGGASLGPPPWGALLRCAGR</sequence>
<dbReference type="InterPro" id="IPR040023">
    <property type="entry name" value="WBP4"/>
</dbReference>
<keyword evidence="2" id="KW-0479">Metal-binding</keyword>
<evidence type="ECO:0000256" key="1">
    <source>
        <dbReference type="ARBA" id="ARBA00004123"/>
    </source>
</evidence>
<dbReference type="Proteomes" id="UP000311382">
    <property type="component" value="Unassembled WGS sequence"/>
</dbReference>
<name>A0A5C5FTP0_9BASI</name>
<dbReference type="InterPro" id="IPR000690">
    <property type="entry name" value="Matrin/U1-C_Znf_C2H2"/>
</dbReference>
<proteinExistence type="predicted"/>
<dbReference type="InterPro" id="IPR013085">
    <property type="entry name" value="U1-CZ_Znf_C2H2"/>
</dbReference>
<dbReference type="AlphaFoldDB" id="A0A5C5FTP0"/>
<dbReference type="SUPFAM" id="SSF57667">
    <property type="entry name" value="beta-beta-alpha zinc fingers"/>
    <property type="match status" value="1"/>
</dbReference>
<keyword evidence="3" id="KW-0863">Zinc-finger</keyword>
<dbReference type="GO" id="GO:0008270">
    <property type="term" value="F:zinc ion binding"/>
    <property type="evidence" value="ECO:0007669"/>
    <property type="project" value="UniProtKB-KW"/>
</dbReference>
<evidence type="ECO:0000259" key="6">
    <source>
        <dbReference type="PROSITE" id="PS50171"/>
    </source>
</evidence>
<comment type="caution">
    <text evidence="7">The sequence shown here is derived from an EMBL/GenBank/DDBJ whole genome shotgun (WGS) entry which is preliminary data.</text>
</comment>
<evidence type="ECO:0000256" key="5">
    <source>
        <dbReference type="ARBA" id="ARBA00023242"/>
    </source>
</evidence>
<dbReference type="GO" id="GO:0071011">
    <property type="term" value="C:precatalytic spliceosome"/>
    <property type="evidence" value="ECO:0007669"/>
    <property type="project" value="TreeGrafter"/>
</dbReference>
<keyword evidence="4" id="KW-0862">Zinc</keyword>
<comment type="subcellular location">
    <subcellularLocation>
        <location evidence="1">Nucleus</location>
    </subcellularLocation>
</comment>
<evidence type="ECO:0000313" key="7">
    <source>
        <dbReference type="EMBL" id="TNY20143.1"/>
    </source>
</evidence>